<dbReference type="EMBL" id="NBNE01000652">
    <property type="protein sequence ID" value="OWZ18036.1"/>
    <property type="molecule type" value="Genomic_DNA"/>
</dbReference>
<accession>A0A225WJY5</accession>
<comment type="caution">
    <text evidence="1">The sequence shown here is derived from an EMBL/GenBank/DDBJ whole genome shotgun (WGS) entry which is preliminary data.</text>
</comment>
<reference evidence="2" key="1">
    <citation type="submission" date="2017-03" db="EMBL/GenBank/DDBJ databases">
        <title>Phytopthora megakarya and P. palmivora, two closely related causual agents of cacao black pod achieved similar genome size and gene model numbers by different mechanisms.</title>
        <authorList>
            <person name="Ali S."/>
            <person name="Shao J."/>
            <person name="Larry D.J."/>
            <person name="Kronmiller B."/>
            <person name="Shen D."/>
            <person name="Strem M.D."/>
            <person name="Melnick R.L."/>
            <person name="Guiltinan M.J."/>
            <person name="Tyler B.M."/>
            <person name="Meinhardt L.W."/>
            <person name="Bailey B.A."/>
        </authorList>
    </citation>
    <scope>NUCLEOTIDE SEQUENCE [LARGE SCALE GENOMIC DNA]</scope>
    <source>
        <strain evidence="2">zdho120</strain>
    </source>
</reference>
<evidence type="ECO:0000313" key="1">
    <source>
        <dbReference type="EMBL" id="OWZ18036.1"/>
    </source>
</evidence>
<keyword evidence="2" id="KW-1185">Reference proteome</keyword>
<dbReference type="AlphaFoldDB" id="A0A225WJY5"/>
<sequence length="81" mass="9326">MDSNSANTIPISNDKWRRVAKPEANRLLKLVQRFPHPIEVTQALSDDVLITWKATWWQDCMGEVSLHTVKYNCEGDTEVAR</sequence>
<organism evidence="1 2">
    <name type="scientific">Phytophthora megakarya</name>
    <dbReference type="NCBI Taxonomy" id="4795"/>
    <lineage>
        <taxon>Eukaryota</taxon>
        <taxon>Sar</taxon>
        <taxon>Stramenopiles</taxon>
        <taxon>Oomycota</taxon>
        <taxon>Peronosporomycetes</taxon>
        <taxon>Peronosporales</taxon>
        <taxon>Peronosporaceae</taxon>
        <taxon>Phytophthora</taxon>
    </lineage>
</organism>
<proteinExistence type="predicted"/>
<gene>
    <name evidence="1" type="ORF">PHMEG_0007941</name>
</gene>
<protein>
    <submittedName>
        <fullName evidence="1">Uncharacterized protein</fullName>
    </submittedName>
</protein>
<dbReference type="Proteomes" id="UP000198211">
    <property type="component" value="Unassembled WGS sequence"/>
</dbReference>
<name>A0A225WJY5_9STRA</name>
<evidence type="ECO:0000313" key="2">
    <source>
        <dbReference type="Proteomes" id="UP000198211"/>
    </source>
</evidence>